<sequence>MNWFMNWLLPKGTSTVAAEVDALLQFIIVVSIILFIIVVGGTALFVVLYRKKKQEQVDFTKDLSHNTKLEIIWTVIPLILVTIVFFWGFKSYMKIRLAPGDAIEIKVTAQKWFWQFDYPDGVSNTNELVVPAGVPVKLVMSSQDVIHSFFVPNFRVKMDVLPNRYTVAWFEATENGVYDLFCAEYCGTGHSKMLGKVRVVSEPEYAAWLEENSSFGEGMSLAELGAKLYKSKACVTCHSVDGSPLVGPTFKGVFGHTVKLNDGSSVKADENYLRESILKPQAKVVEGFQPVMPTYQSILKPREVDALIEYIKSLGE</sequence>
<evidence type="ECO:0000313" key="25">
    <source>
        <dbReference type="Proteomes" id="UP000183868"/>
    </source>
</evidence>
<keyword evidence="9 16" id="KW-0249">Electron transport</keyword>
<dbReference type="GO" id="GO:0020037">
    <property type="term" value="F:heme binding"/>
    <property type="evidence" value="ECO:0007669"/>
    <property type="project" value="InterPro"/>
</dbReference>
<dbReference type="InParanoid" id="H1XPM9"/>
<dbReference type="InterPro" id="IPR036257">
    <property type="entry name" value="Cyt_c_oxidase_su2_TM_sf"/>
</dbReference>
<keyword evidence="10 18" id="KW-1133">Transmembrane helix</keyword>
<evidence type="ECO:0000256" key="1">
    <source>
        <dbReference type="ARBA" id="ARBA00004141"/>
    </source>
</evidence>
<keyword evidence="12 17" id="KW-0186">Copper</keyword>
<evidence type="ECO:0000256" key="18">
    <source>
        <dbReference type="SAM" id="Phobius"/>
    </source>
</evidence>
<evidence type="ECO:0000256" key="12">
    <source>
        <dbReference type="ARBA" id="ARBA00023008"/>
    </source>
</evidence>
<dbReference type="InterPro" id="IPR045187">
    <property type="entry name" value="CcO_II"/>
</dbReference>
<reference evidence="23 24" key="1">
    <citation type="submission" date="2011-09" db="EMBL/GenBank/DDBJ databases">
        <title>The permanent draft genome of Caldithrix abyssi DSM 13497.</title>
        <authorList>
            <consortium name="US DOE Joint Genome Institute (JGI-PGF)"/>
            <person name="Lucas S."/>
            <person name="Han J."/>
            <person name="Lapidus A."/>
            <person name="Bruce D."/>
            <person name="Goodwin L."/>
            <person name="Pitluck S."/>
            <person name="Peters L."/>
            <person name="Kyrpides N."/>
            <person name="Mavromatis K."/>
            <person name="Ivanova N."/>
            <person name="Mikhailova N."/>
            <person name="Chertkov O."/>
            <person name="Detter J.C."/>
            <person name="Tapia R."/>
            <person name="Han C."/>
            <person name="Land M."/>
            <person name="Hauser L."/>
            <person name="Markowitz V."/>
            <person name="Cheng J.-F."/>
            <person name="Hugenholtz P."/>
            <person name="Woyke T."/>
            <person name="Wu D."/>
            <person name="Spring S."/>
            <person name="Brambilla E."/>
            <person name="Klenk H.-P."/>
            <person name="Eisen J.A."/>
        </authorList>
    </citation>
    <scope>NUCLEOTIDE SEQUENCE [LARGE SCALE GENOMIC DNA]</scope>
    <source>
        <strain evidence="23 24">DSM 13497</strain>
    </source>
</reference>
<dbReference type="Gene3D" id="1.10.287.90">
    <property type="match status" value="1"/>
</dbReference>
<dbReference type="InterPro" id="IPR011759">
    <property type="entry name" value="Cyt_c_oxidase_su2_TM_dom"/>
</dbReference>
<proteinExistence type="inferred from homology"/>
<evidence type="ECO:0000313" key="22">
    <source>
        <dbReference type="EMBL" id="APF19854.1"/>
    </source>
</evidence>
<evidence type="ECO:0000256" key="14">
    <source>
        <dbReference type="ARBA" id="ARBA00024688"/>
    </source>
</evidence>
<dbReference type="Pfam" id="PF00116">
    <property type="entry name" value="COX2"/>
    <property type="match status" value="1"/>
</dbReference>
<dbReference type="Pfam" id="PF02790">
    <property type="entry name" value="COX2_TM"/>
    <property type="match status" value="1"/>
</dbReference>
<evidence type="ECO:0000256" key="5">
    <source>
        <dbReference type="ARBA" id="ARBA00022660"/>
    </source>
</evidence>
<feature type="domain" description="Cytochrome oxidase subunit II copper A binding" evidence="19">
    <location>
        <begin position="100"/>
        <end position="211"/>
    </location>
</feature>
<keyword evidence="13 18" id="KW-0472">Membrane</keyword>
<protein>
    <recommendedName>
        <fullName evidence="17">Cytochrome c oxidase subunit 2</fullName>
        <ecNumber evidence="17">7.1.1.9</ecNumber>
    </recommendedName>
</protein>
<keyword evidence="24" id="KW-1185">Reference proteome</keyword>
<evidence type="ECO:0000313" key="23">
    <source>
        <dbReference type="EMBL" id="EHO39950.1"/>
    </source>
</evidence>
<dbReference type="GO" id="GO:0016491">
    <property type="term" value="F:oxidoreductase activity"/>
    <property type="evidence" value="ECO:0007669"/>
    <property type="project" value="InterPro"/>
</dbReference>
<dbReference type="PANTHER" id="PTHR22888">
    <property type="entry name" value="CYTOCHROME C OXIDASE, SUBUNIT II"/>
    <property type="match status" value="1"/>
</dbReference>
<feature type="domain" description="Cytochrome c" evidence="21">
    <location>
        <begin position="220"/>
        <end position="315"/>
    </location>
</feature>
<feature type="domain" description="Cytochrome oxidase subunit II transmembrane region profile" evidence="20">
    <location>
        <begin position="1"/>
        <end position="99"/>
    </location>
</feature>
<dbReference type="GO" id="GO:0042773">
    <property type="term" value="P:ATP synthesis coupled electron transport"/>
    <property type="evidence" value="ECO:0007669"/>
    <property type="project" value="TreeGrafter"/>
</dbReference>
<accession>H1XPM9</accession>
<evidence type="ECO:0000256" key="10">
    <source>
        <dbReference type="ARBA" id="ARBA00022989"/>
    </source>
</evidence>
<evidence type="ECO:0000313" key="24">
    <source>
        <dbReference type="Proteomes" id="UP000004671"/>
    </source>
</evidence>
<dbReference type="GO" id="GO:0005507">
    <property type="term" value="F:copper ion binding"/>
    <property type="evidence" value="ECO:0007669"/>
    <property type="project" value="InterPro"/>
</dbReference>
<evidence type="ECO:0000259" key="21">
    <source>
        <dbReference type="PROSITE" id="PS51007"/>
    </source>
</evidence>
<evidence type="ECO:0000256" key="3">
    <source>
        <dbReference type="ARBA" id="ARBA00022448"/>
    </source>
</evidence>
<dbReference type="GO" id="GO:0005886">
    <property type="term" value="C:plasma membrane"/>
    <property type="evidence" value="ECO:0007669"/>
    <property type="project" value="UniProtKB-SubCell"/>
</dbReference>
<comment type="cofactor">
    <cofactor evidence="17">
        <name>Cu cation</name>
        <dbReference type="ChEBI" id="CHEBI:23378"/>
    </cofactor>
    <text evidence="17">Binds a copper A center.</text>
</comment>
<dbReference type="eggNOG" id="COG2010">
    <property type="taxonomic scope" value="Bacteria"/>
</dbReference>
<feature type="transmembrane region" description="Helical" evidence="18">
    <location>
        <begin position="70"/>
        <end position="89"/>
    </location>
</feature>
<dbReference type="InterPro" id="IPR001505">
    <property type="entry name" value="Copper_CuA"/>
</dbReference>
<comment type="catalytic activity">
    <reaction evidence="17">
        <text>4 Fe(II)-[cytochrome c] + O2 + 8 H(+)(in) = 4 Fe(III)-[cytochrome c] + 2 H2O + 4 H(+)(out)</text>
        <dbReference type="Rhea" id="RHEA:11436"/>
        <dbReference type="Rhea" id="RHEA-COMP:10350"/>
        <dbReference type="Rhea" id="RHEA-COMP:14399"/>
        <dbReference type="ChEBI" id="CHEBI:15377"/>
        <dbReference type="ChEBI" id="CHEBI:15378"/>
        <dbReference type="ChEBI" id="CHEBI:15379"/>
        <dbReference type="ChEBI" id="CHEBI:29033"/>
        <dbReference type="ChEBI" id="CHEBI:29034"/>
        <dbReference type="EC" id="7.1.1.9"/>
    </reaction>
</comment>
<dbReference type="SUPFAM" id="SSF81464">
    <property type="entry name" value="Cytochrome c oxidase subunit II-like, transmembrane region"/>
    <property type="match status" value="1"/>
</dbReference>
<keyword evidence="5 16" id="KW-0679">Respiratory chain</keyword>
<evidence type="ECO:0000256" key="2">
    <source>
        <dbReference type="ARBA" id="ARBA00007866"/>
    </source>
</evidence>
<dbReference type="RefSeq" id="WP_006926849.1">
    <property type="nucleotide sequence ID" value="NZ_CP018099.1"/>
</dbReference>
<dbReference type="OrthoDB" id="9773456at2"/>
<dbReference type="PROSITE" id="PS50857">
    <property type="entry name" value="COX2_CUA"/>
    <property type="match status" value="1"/>
</dbReference>
<comment type="subcellular location">
    <subcellularLocation>
        <location evidence="16">Cell membrane</location>
        <topology evidence="16">Multi-pass membrane protein</topology>
    </subcellularLocation>
    <subcellularLocation>
        <location evidence="1">Membrane</location>
        <topology evidence="1">Multi-pass membrane protein</topology>
    </subcellularLocation>
</comment>
<evidence type="ECO:0000259" key="19">
    <source>
        <dbReference type="PROSITE" id="PS50857"/>
    </source>
</evidence>
<evidence type="ECO:0000256" key="4">
    <source>
        <dbReference type="ARBA" id="ARBA00022617"/>
    </source>
</evidence>
<gene>
    <name evidence="22" type="ORF">Cabys_3106</name>
    <name evidence="23" type="ORF">Calab_0304</name>
</gene>
<dbReference type="Proteomes" id="UP000004671">
    <property type="component" value="Chromosome"/>
</dbReference>
<keyword evidence="6 16" id="KW-0812">Transmembrane</keyword>
<dbReference type="InterPro" id="IPR014222">
    <property type="entry name" value="Cyt_c_oxidase_su2"/>
</dbReference>
<feature type="transmembrane region" description="Helical" evidence="18">
    <location>
        <begin position="23"/>
        <end position="49"/>
    </location>
</feature>
<dbReference type="SUPFAM" id="SSF49503">
    <property type="entry name" value="Cupredoxins"/>
    <property type="match status" value="1"/>
</dbReference>
<dbReference type="Gene3D" id="2.60.40.420">
    <property type="entry name" value="Cupredoxins - blue copper proteins"/>
    <property type="match status" value="1"/>
</dbReference>
<dbReference type="GO" id="GO:0004129">
    <property type="term" value="F:cytochrome-c oxidase activity"/>
    <property type="evidence" value="ECO:0007669"/>
    <property type="project" value="UniProtKB-EC"/>
</dbReference>
<keyword evidence="8" id="KW-1278">Translocase</keyword>
<dbReference type="SUPFAM" id="SSF46626">
    <property type="entry name" value="Cytochrome c"/>
    <property type="match status" value="1"/>
</dbReference>
<keyword evidence="3 16" id="KW-0813">Transport</keyword>
<evidence type="ECO:0000256" key="11">
    <source>
        <dbReference type="ARBA" id="ARBA00023004"/>
    </source>
</evidence>
<dbReference type="EMBL" id="CP018099">
    <property type="protein sequence ID" value="APF19854.1"/>
    <property type="molecule type" value="Genomic_DNA"/>
</dbReference>
<dbReference type="PROSITE" id="PS00078">
    <property type="entry name" value="COX2"/>
    <property type="match status" value="1"/>
</dbReference>
<dbReference type="CDD" id="cd13915">
    <property type="entry name" value="CuRO_HCO_II_like_2"/>
    <property type="match status" value="1"/>
</dbReference>
<dbReference type="Gene3D" id="1.10.760.10">
    <property type="entry name" value="Cytochrome c-like domain"/>
    <property type="match status" value="1"/>
</dbReference>
<evidence type="ECO:0000256" key="6">
    <source>
        <dbReference type="ARBA" id="ARBA00022692"/>
    </source>
</evidence>
<dbReference type="InterPro" id="IPR002429">
    <property type="entry name" value="CcO_II-like_C"/>
</dbReference>
<evidence type="ECO:0000256" key="8">
    <source>
        <dbReference type="ARBA" id="ARBA00022967"/>
    </source>
</evidence>
<dbReference type="Proteomes" id="UP000183868">
    <property type="component" value="Chromosome"/>
</dbReference>
<name>H1XPM9_CALAY</name>
<dbReference type="AlphaFoldDB" id="H1XPM9"/>
<dbReference type="Pfam" id="PF00034">
    <property type="entry name" value="Cytochrom_C"/>
    <property type="match status" value="1"/>
</dbReference>
<evidence type="ECO:0000259" key="20">
    <source>
        <dbReference type="PROSITE" id="PS50999"/>
    </source>
</evidence>
<dbReference type="STRING" id="880073.Cabys_3106"/>
<dbReference type="PaxDb" id="880073-Calab_0304"/>
<evidence type="ECO:0000256" key="15">
    <source>
        <dbReference type="PROSITE-ProRule" id="PRU00433"/>
    </source>
</evidence>
<dbReference type="PROSITE" id="PS50999">
    <property type="entry name" value="COX2_TM"/>
    <property type="match status" value="1"/>
</dbReference>
<evidence type="ECO:0000256" key="16">
    <source>
        <dbReference type="RuleBase" id="RU000456"/>
    </source>
</evidence>
<dbReference type="PANTHER" id="PTHR22888:SF9">
    <property type="entry name" value="CYTOCHROME C OXIDASE SUBUNIT 2"/>
    <property type="match status" value="1"/>
</dbReference>
<dbReference type="EMBL" id="CM001402">
    <property type="protein sequence ID" value="EHO39950.1"/>
    <property type="molecule type" value="Genomic_DNA"/>
</dbReference>
<dbReference type="PROSITE" id="PS51007">
    <property type="entry name" value="CYTC"/>
    <property type="match status" value="1"/>
</dbReference>
<dbReference type="EC" id="7.1.1.9" evidence="17"/>
<reference evidence="22 25" key="2">
    <citation type="submission" date="2016-11" db="EMBL/GenBank/DDBJ databases">
        <title>Genomic analysis of Caldithrix abyssi and proposal of a novel bacterial phylum Caldithrichaeota.</title>
        <authorList>
            <person name="Kublanov I."/>
            <person name="Sigalova O."/>
            <person name="Gavrilov S."/>
            <person name="Lebedinsky A."/>
            <person name="Ivanova N."/>
            <person name="Daum C."/>
            <person name="Reddy T."/>
            <person name="Klenk H.P."/>
            <person name="Goker M."/>
            <person name="Reva O."/>
            <person name="Miroshnichenko M."/>
            <person name="Kyprides N."/>
            <person name="Woyke T."/>
            <person name="Gelfand M."/>
        </authorList>
    </citation>
    <scope>NUCLEOTIDE SEQUENCE [LARGE SCALE GENOMIC DNA]</scope>
    <source>
        <strain evidence="22 25">LF13</strain>
    </source>
</reference>
<dbReference type="NCBIfam" id="TIGR02866">
    <property type="entry name" value="CoxB"/>
    <property type="match status" value="1"/>
</dbReference>
<comment type="function">
    <text evidence="14 17">Subunits I and II form the functional core of the enzyme complex. Electrons originating in cytochrome c are transferred via heme a and Cu(A) to the binuclear center formed by heme a3 and Cu(B).</text>
</comment>
<keyword evidence="4 15" id="KW-0349">Heme</keyword>
<keyword evidence="11 15" id="KW-0408">Iron</keyword>
<evidence type="ECO:0000256" key="7">
    <source>
        <dbReference type="ARBA" id="ARBA00022723"/>
    </source>
</evidence>
<keyword evidence="7 15" id="KW-0479">Metal-binding</keyword>
<dbReference type="InterPro" id="IPR008972">
    <property type="entry name" value="Cupredoxin"/>
</dbReference>
<dbReference type="InterPro" id="IPR009056">
    <property type="entry name" value="Cyt_c-like_dom"/>
</dbReference>
<dbReference type="HOGENOM" id="CLU_036876_1_0_0"/>
<evidence type="ECO:0000256" key="13">
    <source>
        <dbReference type="ARBA" id="ARBA00023136"/>
    </source>
</evidence>
<comment type="similarity">
    <text evidence="2 16">Belongs to the cytochrome c oxidase subunit 2 family.</text>
</comment>
<dbReference type="InterPro" id="IPR036909">
    <property type="entry name" value="Cyt_c-like_dom_sf"/>
</dbReference>
<organism evidence="23 24">
    <name type="scientific">Caldithrix abyssi DSM 13497</name>
    <dbReference type="NCBI Taxonomy" id="880073"/>
    <lineage>
        <taxon>Bacteria</taxon>
        <taxon>Pseudomonadati</taxon>
        <taxon>Calditrichota</taxon>
        <taxon>Calditrichia</taxon>
        <taxon>Calditrichales</taxon>
        <taxon>Calditrichaceae</taxon>
        <taxon>Caldithrix</taxon>
    </lineage>
</organism>
<evidence type="ECO:0000256" key="9">
    <source>
        <dbReference type="ARBA" id="ARBA00022982"/>
    </source>
</evidence>
<dbReference type="KEGG" id="caby:Cabys_3106"/>
<evidence type="ECO:0000256" key="17">
    <source>
        <dbReference type="RuleBase" id="RU004024"/>
    </source>
</evidence>
<dbReference type="eggNOG" id="COG1622">
    <property type="taxonomic scope" value="Bacteria"/>
</dbReference>